<reference evidence="4" key="1">
    <citation type="journal article" date="2014" name="Science">
        <title>Nonhuman genetics. Genomic basis for the convergent evolution of electric organs.</title>
        <authorList>
            <person name="Gallant J.R."/>
            <person name="Traeger L.L."/>
            <person name="Volkening J.D."/>
            <person name="Moffett H."/>
            <person name="Chen P.H."/>
            <person name="Novina C.D."/>
            <person name="Phillips G.N.Jr."/>
            <person name="Anand R."/>
            <person name="Wells G.B."/>
            <person name="Pinch M."/>
            <person name="Guth R."/>
            <person name="Unguez G.A."/>
            <person name="Albert J.S."/>
            <person name="Zakon H.H."/>
            <person name="Samanta M.P."/>
            <person name="Sussman M.R."/>
        </authorList>
    </citation>
    <scope>NUCLEOTIDE SEQUENCE [LARGE SCALE GENOMIC DNA]</scope>
</reference>
<proteinExistence type="predicted"/>
<dbReference type="SUPFAM" id="SSF48726">
    <property type="entry name" value="Immunoglobulin"/>
    <property type="match status" value="1"/>
</dbReference>
<reference evidence="4" key="2">
    <citation type="journal article" date="2017" name="Sci. Adv.">
        <title>A tail of two voltages: Proteomic comparison of the three electric organs of the electric eel.</title>
        <authorList>
            <person name="Traeger L.L."/>
            <person name="Sabat G."/>
            <person name="Barrett-Wilt G.A."/>
            <person name="Wells G.B."/>
            <person name="Sussman M.R."/>
        </authorList>
    </citation>
    <scope>NUCLEOTIDE SEQUENCE [LARGE SCALE GENOMIC DNA]</scope>
</reference>
<reference evidence="3" key="3">
    <citation type="submission" date="2020-05" db="EMBL/GenBank/DDBJ databases">
        <title>Electrophorus electricus (electric eel) genome, fEleEle1, primary haplotype.</title>
        <authorList>
            <person name="Myers G."/>
            <person name="Meyer A."/>
            <person name="Fedrigo O."/>
            <person name="Formenti G."/>
            <person name="Rhie A."/>
            <person name="Tracey A."/>
            <person name="Sims Y."/>
            <person name="Jarvis E.D."/>
        </authorList>
    </citation>
    <scope>NUCLEOTIDE SEQUENCE [LARGE SCALE GENOMIC DNA]</scope>
</reference>
<keyword evidence="4" id="KW-1185">Reference proteome</keyword>
<dbReference type="Ensembl" id="ENSEEET00000005050.2">
    <property type="protein sequence ID" value="ENSEEEP00000004982.2"/>
    <property type="gene ID" value="ENSEEEG00000002591.2"/>
</dbReference>
<dbReference type="Proteomes" id="UP000314983">
    <property type="component" value="Chromosome 12"/>
</dbReference>
<keyword evidence="1" id="KW-1133">Transmembrane helix</keyword>
<evidence type="ECO:0000256" key="1">
    <source>
        <dbReference type="SAM" id="Phobius"/>
    </source>
</evidence>
<feature type="transmembrane region" description="Helical" evidence="1">
    <location>
        <begin position="96"/>
        <end position="117"/>
    </location>
</feature>
<evidence type="ECO:0000259" key="2">
    <source>
        <dbReference type="Pfam" id="PF07686"/>
    </source>
</evidence>
<evidence type="ECO:0000313" key="3">
    <source>
        <dbReference type="Ensembl" id="ENSEEEP00000004982.2"/>
    </source>
</evidence>
<evidence type="ECO:0000313" key="4">
    <source>
        <dbReference type="Proteomes" id="UP000314983"/>
    </source>
</evidence>
<reference evidence="3" key="4">
    <citation type="submission" date="2025-08" db="UniProtKB">
        <authorList>
            <consortium name="Ensembl"/>
        </authorList>
    </citation>
    <scope>IDENTIFICATION</scope>
</reference>
<dbReference type="GeneTree" id="ENSGT01120000273824"/>
<accession>A0A4W4E066</accession>
<dbReference type="AlphaFoldDB" id="A0A4W4E066"/>
<protein>
    <recommendedName>
        <fullName evidence="2">Immunoglobulin V-set domain-containing protein</fullName>
    </recommendedName>
</protein>
<feature type="transmembrane region" description="Helical" evidence="1">
    <location>
        <begin position="123"/>
        <end position="147"/>
    </location>
</feature>
<keyword evidence="1" id="KW-0472">Membrane</keyword>
<dbReference type="Gene3D" id="2.60.40.10">
    <property type="entry name" value="Immunoglobulins"/>
    <property type="match status" value="1"/>
</dbReference>
<organism evidence="3 4">
    <name type="scientific">Electrophorus electricus</name>
    <name type="common">Electric eel</name>
    <name type="synonym">Gymnotus electricus</name>
    <dbReference type="NCBI Taxonomy" id="8005"/>
    <lineage>
        <taxon>Eukaryota</taxon>
        <taxon>Metazoa</taxon>
        <taxon>Chordata</taxon>
        <taxon>Craniata</taxon>
        <taxon>Vertebrata</taxon>
        <taxon>Euteleostomi</taxon>
        <taxon>Actinopterygii</taxon>
        <taxon>Neopterygii</taxon>
        <taxon>Teleostei</taxon>
        <taxon>Ostariophysi</taxon>
        <taxon>Gymnotiformes</taxon>
        <taxon>Gymnotoidei</taxon>
        <taxon>Gymnotidae</taxon>
        <taxon>Electrophorus</taxon>
    </lineage>
</organism>
<dbReference type="Pfam" id="PF07686">
    <property type="entry name" value="V-set"/>
    <property type="match status" value="1"/>
</dbReference>
<feature type="domain" description="Immunoglobulin V-set" evidence="2">
    <location>
        <begin position="23"/>
        <end position="97"/>
    </location>
</feature>
<keyword evidence="1" id="KW-0812">Transmembrane</keyword>
<dbReference type="InterPro" id="IPR013106">
    <property type="entry name" value="Ig_V-set"/>
</dbReference>
<reference evidence="3" key="5">
    <citation type="submission" date="2025-09" db="UniProtKB">
        <authorList>
            <consortium name="Ensembl"/>
        </authorList>
    </citation>
    <scope>IDENTIFICATION</scope>
</reference>
<sequence>MTRQGYMTKTQSRTFLTAQSGQALWAWYKQTLKHQDPQRVGTVLTGTQATASPPLDKSKFKIIRSGMSLTIPHVTEDDEGMYFCVMMDLKVMRFSYVTFLDLCVQPLQELLITGLSFQECPMHFWPVVGMGLGLGISVICNVTLTLWNWKRKNCRGELTQVKKKTVHK</sequence>
<dbReference type="InterPro" id="IPR036179">
    <property type="entry name" value="Ig-like_dom_sf"/>
</dbReference>
<name>A0A4W4E066_ELEEL</name>
<dbReference type="InterPro" id="IPR013783">
    <property type="entry name" value="Ig-like_fold"/>
</dbReference>